<keyword evidence="4" id="KW-0564">Palmitate</keyword>
<dbReference type="InterPro" id="IPR025971">
    <property type="entry name" value="LppP/LprE"/>
</dbReference>
<reference evidence="7 8" key="1">
    <citation type="submission" date="2020-05" db="EMBL/GenBank/DDBJ databases">
        <title>Complete genome sequence of of a novel Thermoleptolyngbya strain isolated from hot springs of Ganzi, Sichuan China.</title>
        <authorList>
            <person name="Tang J."/>
            <person name="Daroch M."/>
            <person name="Li L."/>
            <person name="Waleron K."/>
            <person name="Waleron M."/>
            <person name="Waleron M."/>
        </authorList>
    </citation>
    <scope>NUCLEOTIDE SEQUENCE [LARGE SCALE GENOMIC DNA]</scope>
    <source>
        <strain evidence="7 8">PKUAC-SCTA183</strain>
    </source>
</reference>
<dbReference type="AlphaFoldDB" id="A0A6M8BBD4"/>
<accession>A0A6M8BBD4</accession>
<dbReference type="Pfam" id="PF14041">
    <property type="entry name" value="Lipoprotein_21"/>
    <property type="match status" value="1"/>
</dbReference>
<sequence length="211" mass="22555">MRRSISLFSAVFLTWVTGLSGAIPAGIASRIAQTPPPDPSGSWLDDNMPNWNQPGAAIPAAPQPESGSNLEYCMQSFRQATLPEDALVQAAGWTLTGAAQVFNDTTVITGMANTDGMCRPLRYQVFVFNKGAFVGTLSPILMDSRTDGSVFSVDLYGADGLSAQFNRYESGDPLCCASRESRVFYEIQTEGDTVILVPNLPAATFSSPDAQ</sequence>
<organism evidence="7 8">
    <name type="scientific">Thermoleptolyngbya sichuanensis A183</name>
    <dbReference type="NCBI Taxonomy" id="2737172"/>
    <lineage>
        <taxon>Bacteria</taxon>
        <taxon>Bacillati</taxon>
        <taxon>Cyanobacteriota</taxon>
        <taxon>Cyanophyceae</taxon>
        <taxon>Oculatellales</taxon>
        <taxon>Oculatellaceae</taxon>
        <taxon>Thermoleptolyngbya</taxon>
        <taxon>Thermoleptolyngbya sichuanensis</taxon>
    </lineage>
</organism>
<dbReference type="Proteomes" id="UP000505210">
    <property type="component" value="Chromosome"/>
</dbReference>
<keyword evidence="8" id="KW-1185">Reference proteome</keyword>
<name>A0A6M8BBD4_9CYAN</name>
<evidence type="ECO:0000256" key="5">
    <source>
        <dbReference type="ARBA" id="ARBA00023288"/>
    </source>
</evidence>
<evidence type="ECO:0000313" key="7">
    <source>
        <dbReference type="EMBL" id="QKD83918.1"/>
    </source>
</evidence>
<gene>
    <name evidence="7" type="ORF">HPC62_18500</name>
</gene>
<dbReference type="EMBL" id="CP053661">
    <property type="protein sequence ID" value="QKD83918.1"/>
    <property type="molecule type" value="Genomic_DNA"/>
</dbReference>
<evidence type="ECO:0000256" key="6">
    <source>
        <dbReference type="SAM" id="MobiDB-lite"/>
    </source>
</evidence>
<proteinExistence type="predicted"/>
<evidence type="ECO:0000256" key="3">
    <source>
        <dbReference type="ARBA" id="ARBA00023136"/>
    </source>
</evidence>
<evidence type="ECO:0000313" key="8">
    <source>
        <dbReference type="Proteomes" id="UP000505210"/>
    </source>
</evidence>
<dbReference type="KEGG" id="theu:HPC62_18500"/>
<feature type="compositionally biased region" description="Low complexity" evidence="6">
    <location>
        <begin position="53"/>
        <end position="64"/>
    </location>
</feature>
<keyword evidence="3" id="KW-0472">Membrane</keyword>
<evidence type="ECO:0000256" key="4">
    <source>
        <dbReference type="ARBA" id="ARBA00023139"/>
    </source>
</evidence>
<evidence type="ECO:0000256" key="1">
    <source>
        <dbReference type="ARBA" id="ARBA00022475"/>
    </source>
</evidence>
<keyword evidence="2" id="KW-0732">Signal</keyword>
<protein>
    <submittedName>
        <fullName evidence="7">LppP/LprE family lipoprotein</fullName>
    </submittedName>
</protein>
<keyword evidence="5 7" id="KW-0449">Lipoprotein</keyword>
<evidence type="ECO:0000256" key="2">
    <source>
        <dbReference type="ARBA" id="ARBA00022729"/>
    </source>
</evidence>
<dbReference type="RefSeq" id="WP_172357996.1">
    <property type="nucleotide sequence ID" value="NZ_CP053661.1"/>
</dbReference>
<feature type="region of interest" description="Disordered" evidence="6">
    <location>
        <begin position="30"/>
        <end position="64"/>
    </location>
</feature>
<keyword evidence="1" id="KW-1003">Cell membrane</keyword>